<organism evidence="2 3">
    <name type="scientific">Lasallia pustulata</name>
    <dbReference type="NCBI Taxonomy" id="136370"/>
    <lineage>
        <taxon>Eukaryota</taxon>
        <taxon>Fungi</taxon>
        <taxon>Dikarya</taxon>
        <taxon>Ascomycota</taxon>
        <taxon>Pezizomycotina</taxon>
        <taxon>Lecanoromycetes</taxon>
        <taxon>OSLEUM clade</taxon>
        <taxon>Umbilicariomycetidae</taxon>
        <taxon>Umbilicariales</taxon>
        <taxon>Umbilicariaceae</taxon>
        <taxon>Lasallia</taxon>
    </lineage>
</organism>
<dbReference type="OrthoDB" id="5391950at2759"/>
<protein>
    <submittedName>
        <fullName evidence="2">Uncharacterized protein</fullName>
    </submittedName>
</protein>
<evidence type="ECO:0000313" key="3">
    <source>
        <dbReference type="Proteomes" id="UP000324767"/>
    </source>
</evidence>
<evidence type="ECO:0000313" key="2">
    <source>
        <dbReference type="EMBL" id="KAA6409086.1"/>
    </source>
</evidence>
<dbReference type="AlphaFoldDB" id="A0A5M8PJR5"/>
<name>A0A5M8PJR5_9LECA</name>
<dbReference type="EMBL" id="VXIT01000012">
    <property type="protein sequence ID" value="KAA6409086.1"/>
    <property type="molecule type" value="Genomic_DNA"/>
</dbReference>
<feature type="region of interest" description="Disordered" evidence="1">
    <location>
        <begin position="1"/>
        <end position="34"/>
    </location>
</feature>
<accession>A0A5M8PJR5</accession>
<dbReference type="Proteomes" id="UP000324767">
    <property type="component" value="Unassembled WGS sequence"/>
</dbReference>
<feature type="region of interest" description="Disordered" evidence="1">
    <location>
        <begin position="84"/>
        <end position="110"/>
    </location>
</feature>
<comment type="caution">
    <text evidence="2">The sequence shown here is derived from an EMBL/GenBank/DDBJ whole genome shotgun (WGS) entry which is preliminary data.</text>
</comment>
<feature type="compositionally biased region" description="Polar residues" evidence="1">
    <location>
        <begin position="94"/>
        <end position="110"/>
    </location>
</feature>
<gene>
    <name evidence="2" type="ORF">FRX48_07430</name>
</gene>
<feature type="compositionally biased region" description="Polar residues" evidence="1">
    <location>
        <begin position="1"/>
        <end position="12"/>
    </location>
</feature>
<sequence>MPASSPPSSTYLSPKRKRDALEPRYYQDSSSSGVRLFADLPTRPAKEIKFTGNGSPRTVVAGHLQHLELQDHEQVPKLDFQGSADEQELRKTSKPQSNRDGSDSLVNNNDSSIVRLNEGIQFTFGGKIHKTVSPVDWKETLEIPETPTIRPTSPAIPLPSCVELRAQHKSPPPLRLPSPESSLTWHDSEITGHDPTDPSDDGYGINGVGFRPTPAIAHARAQKRKQQVAEWKSREAREARQRRSERRWKGEKAEGAPAGGIRDGVLQQREGIRKVRFIES</sequence>
<proteinExistence type="predicted"/>
<reference evidence="2 3" key="1">
    <citation type="submission" date="2019-09" db="EMBL/GenBank/DDBJ databases">
        <title>The hologenome of the rock-dwelling lichen Lasallia pustulata.</title>
        <authorList>
            <person name="Greshake Tzovaras B."/>
            <person name="Segers F."/>
            <person name="Bicker A."/>
            <person name="Dal Grande F."/>
            <person name="Otte J."/>
            <person name="Hankeln T."/>
            <person name="Schmitt I."/>
            <person name="Ebersberger I."/>
        </authorList>
    </citation>
    <scope>NUCLEOTIDE SEQUENCE [LARGE SCALE GENOMIC DNA]</scope>
    <source>
        <strain evidence="2">A1-1</strain>
    </source>
</reference>
<feature type="compositionally biased region" description="Basic and acidic residues" evidence="1">
    <location>
        <begin position="231"/>
        <end position="254"/>
    </location>
</feature>
<feature type="region of interest" description="Disordered" evidence="1">
    <location>
        <begin position="218"/>
        <end position="264"/>
    </location>
</feature>
<evidence type="ECO:0000256" key="1">
    <source>
        <dbReference type="SAM" id="MobiDB-lite"/>
    </source>
</evidence>